<keyword evidence="3" id="KW-0813">Transport</keyword>
<feature type="domain" description="Neurotransmitter-gated ion-channel ligand-binding" evidence="12">
    <location>
        <begin position="50"/>
        <end position="232"/>
    </location>
</feature>
<evidence type="ECO:0000259" key="13">
    <source>
        <dbReference type="Pfam" id="PF02932"/>
    </source>
</evidence>
<sequence>MTRKQQRLGWSILVSLILSSWWIEPSVGAIAAGQSRSPKASSLSTPTLHPPHPLQPTKVRVGFILIDFVGINQITQSYTMQGYLLLQWQDKRLAFQPQKGEKIRTFDKEEIWSPNLHIWNAQDFKLIHESPLKVDPDGNVSYSQRFQATLSSIMNLKKFPFDQQNLKLIIYPDDSVEEIKLMVDRPSTYFEQQAFLPEWSLRNLQSKVTEVQPPFDHTYSIAMFTIVIDREPGFYIWKAFLPLLLITVLAWLSFWMPSVAVGPGPLSVSVGALLTSTTFIFTILNALPRITYLTFFDGFFLLCYILIFASNIVHIFIFHLLHQKKDETALQVRRFFQWSPPLIFGLGSACLVLAFVL</sequence>
<reference evidence="14" key="1">
    <citation type="submission" date="2009-01" db="EMBL/GenBank/DDBJ databases">
        <title>Complete sequence of chromosome Cyanothece sp. PCC 7425.</title>
        <authorList>
            <consortium name="US DOE Joint Genome Institute"/>
            <person name="Lucas S."/>
            <person name="Copeland A."/>
            <person name="Lapidus A."/>
            <person name="Glavina del Rio T."/>
            <person name="Dalin E."/>
            <person name="Tice H."/>
            <person name="Bruce D."/>
            <person name="Goodwin L."/>
            <person name="Pitluck S."/>
            <person name="Sims D."/>
            <person name="Meineke L."/>
            <person name="Brettin T."/>
            <person name="Detter J.C."/>
            <person name="Han C."/>
            <person name="Larimer F."/>
            <person name="Land M."/>
            <person name="Hauser L."/>
            <person name="Kyrpides N."/>
            <person name="Ovchinnikova G."/>
            <person name="Liberton M."/>
            <person name="Stoeckel J."/>
            <person name="Banerjee A."/>
            <person name="Singh A."/>
            <person name="Page L."/>
            <person name="Sato H."/>
            <person name="Zhao L."/>
            <person name="Sherman L."/>
            <person name="Pakrasi H."/>
            <person name="Richardson P."/>
        </authorList>
    </citation>
    <scope>NUCLEOTIDE SEQUENCE</scope>
    <source>
        <strain evidence="14">PCC 7425</strain>
    </source>
</reference>
<dbReference type="Gene3D" id="2.70.170.10">
    <property type="entry name" value="Neurotransmitter-gated ion-channel ligand-binding domain"/>
    <property type="match status" value="1"/>
</dbReference>
<evidence type="ECO:0000256" key="11">
    <source>
        <dbReference type="SAM" id="Phobius"/>
    </source>
</evidence>
<keyword evidence="8" id="KW-0406">Ion transport</keyword>
<evidence type="ECO:0000256" key="3">
    <source>
        <dbReference type="ARBA" id="ARBA00022448"/>
    </source>
</evidence>
<dbReference type="Pfam" id="PF02932">
    <property type="entry name" value="Neur_chan_memb"/>
    <property type="match status" value="1"/>
</dbReference>
<organism evidence="14">
    <name type="scientific">Cyanothece sp. (strain PCC 7425 / ATCC 29141)</name>
    <dbReference type="NCBI Taxonomy" id="395961"/>
    <lineage>
        <taxon>Bacteria</taxon>
        <taxon>Bacillati</taxon>
        <taxon>Cyanobacteriota</taxon>
        <taxon>Cyanophyceae</taxon>
        <taxon>Gomontiellales</taxon>
        <taxon>Cyanothecaceae</taxon>
        <taxon>Cyanothece</taxon>
    </lineage>
</organism>
<evidence type="ECO:0000256" key="7">
    <source>
        <dbReference type="ARBA" id="ARBA00022989"/>
    </source>
</evidence>
<evidence type="ECO:0000256" key="6">
    <source>
        <dbReference type="ARBA" id="ARBA00022729"/>
    </source>
</evidence>
<feature type="transmembrane region" description="Helical" evidence="11">
    <location>
        <begin position="266"/>
        <end position="287"/>
    </location>
</feature>
<dbReference type="PRINTS" id="PR00252">
    <property type="entry name" value="NRIONCHANNEL"/>
</dbReference>
<gene>
    <name evidence="14" type="ordered locus">Cyan7425_4264</name>
</gene>
<dbReference type="InterPro" id="IPR036734">
    <property type="entry name" value="Neur_chan_lig-bd_sf"/>
</dbReference>
<feature type="domain" description="Neurotransmitter-gated ion-channel transmembrane" evidence="13">
    <location>
        <begin position="241"/>
        <end position="329"/>
    </location>
</feature>
<dbReference type="OrthoDB" id="548455at2"/>
<dbReference type="InterPro" id="IPR036719">
    <property type="entry name" value="Neuro-gated_channel_TM_sf"/>
</dbReference>
<accession>B8HXN2</accession>
<evidence type="ECO:0000256" key="1">
    <source>
        <dbReference type="ARBA" id="ARBA00004141"/>
    </source>
</evidence>
<proteinExistence type="predicted"/>
<dbReference type="InterPro" id="IPR006202">
    <property type="entry name" value="Neur_chan_lig-bd"/>
</dbReference>
<dbReference type="CDD" id="cd19050">
    <property type="entry name" value="LGIC_TM_bact"/>
    <property type="match status" value="1"/>
</dbReference>
<feature type="transmembrane region" description="Helical" evidence="11">
    <location>
        <begin position="234"/>
        <end position="254"/>
    </location>
</feature>
<dbReference type="STRING" id="395961.Cyan7425_4264"/>
<name>B8HXN2_CYAP4</name>
<protein>
    <submittedName>
        <fullName evidence="14">Neurotransmitter-gated ion-channel ligand-binding</fullName>
    </submittedName>
</protein>
<evidence type="ECO:0000313" key="14">
    <source>
        <dbReference type="EMBL" id="ACL46577.1"/>
    </source>
</evidence>
<keyword evidence="10" id="KW-0407">Ion channel</keyword>
<dbReference type="SUPFAM" id="SSF63712">
    <property type="entry name" value="Nicotinic receptor ligand binding domain-like"/>
    <property type="match status" value="1"/>
</dbReference>
<dbReference type="HOGENOM" id="CLU_010920_3_0_3"/>
<dbReference type="GO" id="GO:0004888">
    <property type="term" value="F:transmembrane signaling receptor activity"/>
    <property type="evidence" value="ECO:0007669"/>
    <property type="project" value="InterPro"/>
</dbReference>
<dbReference type="eggNOG" id="COG5361">
    <property type="taxonomic scope" value="Bacteria"/>
</dbReference>
<dbReference type="GO" id="GO:0005230">
    <property type="term" value="F:extracellular ligand-gated monoatomic ion channel activity"/>
    <property type="evidence" value="ECO:0007669"/>
    <property type="project" value="InterPro"/>
</dbReference>
<dbReference type="Gene3D" id="1.20.58.390">
    <property type="entry name" value="Neurotransmitter-gated ion-channel transmembrane domain"/>
    <property type="match status" value="1"/>
</dbReference>
<dbReference type="PRINTS" id="PR00253">
    <property type="entry name" value="GABAARECEPTR"/>
</dbReference>
<feature type="transmembrane region" description="Helical" evidence="11">
    <location>
        <begin position="299"/>
        <end position="318"/>
    </location>
</feature>
<keyword evidence="6" id="KW-0732">Signal</keyword>
<evidence type="ECO:0000256" key="5">
    <source>
        <dbReference type="ARBA" id="ARBA00022692"/>
    </source>
</evidence>
<dbReference type="GO" id="GO:0005886">
    <property type="term" value="C:plasma membrane"/>
    <property type="evidence" value="ECO:0007669"/>
    <property type="project" value="UniProtKB-SubCell"/>
</dbReference>
<dbReference type="SUPFAM" id="SSF90112">
    <property type="entry name" value="Neurotransmitter-gated ion-channel transmembrane pore"/>
    <property type="match status" value="1"/>
</dbReference>
<dbReference type="InterPro" id="IPR038050">
    <property type="entry name" value="Neuro_actylchol_rec"/>
</dbReference>
<dbReference type="EMBL" id="CP001344">
    <property type="protein sequence ID" value="ACL46577.1"/>
    <property type="molecule type" value="Genomic_DNA"/>
</dbReference>
<dbReference type="Pfam" id="PF02931">
    <property type="entry name" value="Neur_chan_LBD"/>
    <property type="match status" value="1"/>
</dbReference>
<dbReference type="InterPro" id="IPR006028">
    <property type="entry name" value="GABAA/Glycine_rcpt"/>
</dbReference>
<evidence type="ECO:0000256" key="8">
    <source>
        <dbReference type="ARBA" id="ARBA00023065"/>
    </source>
</evidence>
<evidence type="ECO:0000256" key="10">
    <source>
        <dbReference type="ARBA" id="ARBA00023303"/>
    </source>
</evidence>
<dbReference type="AlphaFoldDB" id="B8HXN2"/>
<dbReference type="InterPro" id="IPR006201">
    <property type="entry name" value="Neur_channel"/>
</dbReference>
<comment type="subcellular location">
    <subcellularLocation>
        <location evidence="2">Cell membrane</location>
    </subcellularLocation>
    <subcellularLocation>
        <location evidence="1">Membrane</location>
        <topology evidence="1">Multi-pass membrane protein</topology>
    </subcellularLocation>
</comment>
<feature type="transmembrane region" description="Helical" evidence="11">
    <location>
        <begin position="338"/>
        <end position="356"/>
    </location>
</feature>
<evidence type="ECO:0000256" key="4">
    <source>
        <dbReference type="ARBA" id="ARBA00022475"/>
    </source>
</evidence>
<evidence type="ECO:0000256" key="2">
    <source>
        <dbReference type="ARBA" id="ARBA00004236"/>
    </source>
</evidence>
<keyword evidence="4" id="KW-1003">Cell membrane</keyword>
<dbReference type="InterPro" id="IPR006029">
    <property type="entry name" value="Neurotrans-gated_channel_TM"/>
</dbReference>
<dbReference type="CDD" id="cd18988">
    <property type="entry name" value="LGIC_ECD_bact"/>
    <property type="match status" value="1"/>
</dbReference>
<dbReference type="PANTHER" id="PTHR18945">
    <property type="entry name" value="NEUROTRANSMITTER GATED ION CHANNEL"/>
    <property type="match status" value="1"/>
</dbReference>
<evidence type="ECO:0000259" key="12">
    <source>
        <dbReference type="Pfam" id="PF02931"/>
    </source>
</evidence>
<evidence type="ECO:0000256" key="9">
    <source>
        <dbReference type="ARBA" id="ARBA00023136"/>
    </source>
</evidence>
<keyword evidence="5 11" id="KW-0812">Transmembrane</keyword>
<keyword evidence="9 11" id="KW-0472">Membrane</keyword>
<dbReference type="KEGG" id="cyn:Cyan7425_4264"/>
<keyword evidence="7 11" id="KW-1133">Transmembrane helix</keyword>